<evidence type="ECO:0000313" key="5">
    <source>
        <dbReference type="Proteomes" id="UP000217076"/>
    </source>
</evidence>
<accession>A0A1G8B9N2</accession>
<keyword evidence="5" id="KW-1185">Reference proteome</keyword>
<dbReference type="GO" id="GO:0015920">
    <property type="term" value="P:lipopolysaccharide transport"/>
    <property type="evidence" value="ECO:0007669"/>
    <property type="project" value="TreeGrafter"/>
</dbReference>
<gene>
    <name evidence="4" type="ORF">SAMN05421742_105266</name>
</gene>
<sequence>MPPVAVRLTGLLAVLLLATPLPLAAQGLDFARRGDSPVEVLADDGIEWQRDRNRFIARGNAVANRGTVSVRADLLIAHYAEEGGGTDIQRLDAEGNVTIASPTETATGASATYDVPAATLVLNGDPVRLTTPDQVITAHQSMEYYERKRLAVARGRAHAVRNGRTITADVLTAHFVETAGGSSEISRFEAFGNVVIDNGAETVRGNKGRYEAKTGIATLEGSVKIVRQDDQVAGELAVVDLNTGVSTLYGSPQGAGGQGRVRAVISPRGQDSETPTDGQ</sequence>
<feature type="domain" description="Organic solvent tolerance-like N-terminal" evidence="3">
    <location>
        <begin position="47"/>
        <end position="139"/>
    </location>
</feature>
<dbReference type="PANTHER" id="PTHR36504">
    <property type="entry name" value="LIPOPOLYSACCHARIDE EXPORT SYSTEM PROTEIN LPTA"/>
    <property type="match status" value="1"/>
</dbReference>
<dbReference type="Gene3D" id="2.60.450.10">
    <property type="entry name" value="Lipopolysaccharide (LPS) transport protein A like domain"/>
    <property type="match status" value="2"/>
</dbReference>
<dbReference type="Pfam" id="PF03968">
    <property type="entry name" value="LptD_N"/>
    <property type="match status" value="2"/>
</dbReference>
<evidence type="ECO:0000256" key="1">
    <source>
        <dbReference type="ARBA" id="ARBA00022729"/>
    </source>
</evidence>
<proteinExistence type="predicted"/>
<dbReference type="PANTHER" id="PTHR36504:SF1">
    <property type="entry name" value="LIPOPOLYSACCHARIDE EXPORT SYSTEM PROTEIN LPTA"/>
    <property type="match status" value="1"/>
</dbReference>
<evidence type="ECO:0000256" key="2">
    <source>
        <dbReference type="SAM" id="SignalP"/>
    </source>
</evidence>
<dbReference type="EMBL" id="FNCV01000005">
    <property type="protein sequence ID" value="SDH29310.1"/>
    <property type="molecule type" value="Genomic_DNA"/>
</dbReference>
<dbReference type="GO" id="GO:0017089">
    <property type="term" value="F:glycolipid transfer activity"/>
    <property type="evidence" value="ECO:0007669"/>
    <property type="project" value="TreeGrafter"/>
</dbReference>
<dbReference type="RefSeq" id="WP_092619053.1">
    <property type="nucleotide sequence ID" value="NZ_FNCV01000005.1"/>
</dbReference>
<feature type="domain" description="Organic solvent tolerance-like N-terminal" evidence="3">
    <location>
        <begin position="141"/>
        <end position="244"/>
    </location>
</feature>
<dbReference type="Proteomes" id="UP000217076">
    <property type="component" value="Unassembled WGS sequence"/>
</dbReference>
<dbReference type="InterPro" id="IPR052037">
    <property type="entry name" value="LPS_export_LptA"/>
</dbReference>
<dbReference type="GO" id="GO:0030288">
    <property type="term" value="C:outer membrane-bounded periplasmic space"/>
    <property type="evidence" value="ECO:0007669"/>
    <property type="project" value="TreeGrafter"/>
</dbReference>
<dbReference type="InterPro" id="IPR005653">
    <property type="entry name" value="OstA-like_N"/>
</dbReference>
<evidence type="ECO:0000313" key="4">
    <source>
        <dbReference type="EMBL" id="SDH29310.1"/>
    </source>
</evidence>
<organism evidence="4 5">
    <name type="scientific">Roseospirillum parvum</name>
    <dbReference type="NCBI Taxonomy" id="83401"/>
    <lineage>
        <taxon>Bacteria</taxon>
        <taxon>Pseudomonadati</taxon>
        <taxon>Pseudomonadota</taxon>
        <taxon>Alphaproteobacteria</taxon>
        <taxon>Rhodospirillales</taxon>
        <taxon>Rhodospirillaceae</taxon>
        <taxon>Roseospirillum</taxon>
    </lineage>
</organism>
<reference evidence="5" key="1">
    <citation type="submission" date="2016-10" db="EMBL/GenBank/DDBJ databases">
        <authorList>
            <person name="Varghese N."/>
            <person name="Submissions S."/>
        </authorList>
    </citation>
    <scope>NUCLEOTIDE SEQUENCE [LARGE SCALE GENOMIC DNA]</scope>
    <source>
        <strain evidence="5">930I</strain>
    </source>
</reference>
<feature type="chain" id="PRO_5011438099" evidence="2">
    <location>
        <begin position="26"/>
        <end position="279"/>
    </location>
</feature>
<feature type="signal peptide" evidence="2">
    <location>
        <begin position="1"/>
        <end position="25"/>
    </location>
</feature>
<protein>
    <submittedName>
        <fullName evidence="4">Lipopolysaccharide export system protein LptA</fullName>
    </submittedName>
</protein>
<dbReference type="OrthoDB" id="9811926at2"/>
<dbReference type="STRING" id="83401.SAMN05421742_105266"/>
<dbReference type="AlphaFoldDB" id="A0A1G8B9N2"/>
<keyword evidence="1 2" id="KW-0732">Signal</keyword>
<dbReference type="GO" id="GO:0009279">
    <property type="term" value="C:cell outer membrane"/>
    <property type="evidence" value="ECO:0007669"/>
    <property type="project" value="TreeGrafter"/>
</dbReference>
<name>A0A1G8B9N2_9PROT</name>
<evidence type="ECO:0000259" key="3">
    <source>
        <dbReference type="Pfam" id="PF03968"/>
    </source>
</evidence>